<keyword evidence="8" id="KW-1185">Reference proteome</keyword>
<dbReference type="SMART" id="SM00421">
    <property type="entry name" value="HTH_LUXR"/>
    <property type="match status" value="1"/>
</dbReference>
<evidence type="ECO:0000256" key="4">
    <source>
        <dbReference type="SAM" id="Phobius"/>
    </source>
</evidence>
<evidence type="ECO:0000313" key="9">
    <source>
        <dbReference type="Proteomes" id="UP000671910"/>
    </source>
</evidence>
<evidence type="ECO:0000259" key="5">
    <source>
        <dbReference type="PROSITE" id="PS50043"/>
    </source>
</evidence>
<dbReference type="RefSeq" id="WP_166338896.1">
    <property type="nucleotide sequence ID" value="NZ_CP072829.1"/>
</dbReference>
<dbReference type="Proteomes" id="UP000636394">
    <property type="component" value="Unassembled WGS sequence"/>
</dbReference>
<dbReference type="PRINTS" id="PR00038">
    <property type="entry name" value="HTHLUXR"/>
</dbReference>
<dbReference type="Proteomes" id="UP000671910">
    <property type="component" value="Chromosome"/>
</dbReference>
<feature type="transmembrane region" description="Helical" evidence="4">
    <location>
        <begin position="360"/>
        <end position="380"/>
    </location>
</feature>
<dbReference type="Gene3D" id="1.10.10.10">
    <property type="entry name" value="Winged helix-like DNA-binding domain superfamily/Winged helix DNA-binding domain"/>
    <property type="match status" value="1"/>
</dbReference>
<reference evidence="7" key="2">
    <citation type="submission" date="2021-04" db="EMBL/GenBank/DDBJ databases">
        <title>Novel species in family Eggerthellaceae.</title>
        <authorList>
            <person name="Zhang G."/>
        </authorList>
    </citation>
    <scope>NUCLEOTIDE SEQUENCE</scope>
    <source>
        <strain evidence="7">Zg-886</strain>
    </source>
</reference>
<reference evidence="6 8" key="1">
    <citation type="submission" date="2019-11" db="EMBL/GenBank/DDBJ databases">
        <title>Eggerthellaceae novel genus isolated from the rectal contents of marmort.</title>
        <authorList>
            <person name="Zhang G."/>
        </authorList>
    </citation>
    <scope>NUCLEOTIDE SEQUENCE [LARGE SCALE GENOMIC DNA]</scope>
    <source>
        <strain evidence="6">Zg-886</strain>
        <strain evidence="8">zg-886</strain>
    </source>
</reference>
<feature type="transmembrane region" description="Helical" evidence="4">
    <location>
        <begin position="236"/>
        <end position="253"/>
    </location>
</feature>
<feature type="transmembrane region" description="Helical" evidence="4">
    <location>
        <begin position="12"/>
        <end position="30"/>
    </location>
</feature>
<dbReference type="InterPro" id="IPR036388">
    <property type="entry name" value="WH-like_DNA-bd_sf"/>
</dbReference>
<sequence>MGEAKGGRDKRVVRLAVGFACLQGYLLSVFYDGIHPAVLLGSFSFARPQVLLILAWTVLAFVLLRVFSAKARDAALSRTLLWCYVALLAVGAALAAVPGENGAPVAFEGLVIGIPSALLMAAWGRAFALGGETGAVAVLASAGLAGILALPFCLLPPAANVALGILPVASCAALCSLEPYARAAQAVDGSDRAEPAAAPGHLHPDASSAPVRQVRFSDVVASKDQRDETMRLSTKMLSGTFVFGAASGFMQVFRTDAVHEGSAAVSMLLLVFFSLAALQLLGAGRTDESRSGAAQGQNPLAEVYRLALLLMMAGFLFVPVLGSFGVPGEAIVLAGYLGLSFVLVALFLRLSKARGLDPALAFASGFSSLYLGVMDGIVLGNGMVAVQPPGQIPFVVAAVAGLAALFAYLFLFTERDFEALSSLARTVDVFSEVCDGIASTYKLSKRESEILPLALRGRTGERIASELFISKSTAETHLRRIYAKTGTHGRQELIDLSETMRQSIQQSLASESR</sequence>
<dbReference type="GO" id="GO:0006355">
    <property type="term" value="P:regulation of DNA-templated transcription"/>
    <property type="evidence" value="ECO:0007669"/>
    <property type="project" value="InterPro"/>
</dbReference>
<feature type="transmembrane region" description="Helical" evidence="4">
    <location>
        <begin position="103"/>
        <end position="123"/>
    </location>
</feature>
<evidence type="ECO:0000256" key="2">
    <source>
        <dbReference type="ARBA" id="ARBA00023125"/>
    </source>
</evidence>
<evidence type="ECO:0000313" key="8">
    <source>
        <dbReference type="Proteomes" id="UP000636394"/>
    </source>
</evidence>
<keyword evidence="4" id="KW-1133">Transmembrane helix</keyword>
<dbReference type="InterPro" id="IPR000792">
    <property type="entry name" value="Tscrpt_reg_LuxR_C"/>
</dbReference>
<feature type="transmembrane region" description="Helical" evidence="4">
    <location>
        <begin position="392"/>
        <end position="412"/>
    </location>
</feature>
<feature type="transmembrane region" description="Helical" evidence="4">
    <location>
        <begin position="303"/>
        <end position="324"/>
    </location>
</feature>
<dbReference type="PANTHER" id="PTHR44688">
    <property type="entry name" value="DNA-BINDING TRANSCRIPTIONAL ACTIVATOR DEVR_DOSR"/>
    <property type="match status" value="1"/>
</dbReference>
<keyword evidence="4" id="KW-0812">Transmembrane</keyword>
<dbReference type="Pfam" id="PF00196">
    <property type="entry name" value="GerE"/>
    <property type="match status" value="1"/>
</dbReference>
<evidence type="ECO:0000256" key="1">
    <source>
        <dbReference type="ARBA" id="ARBA00023015"/>
    </source>
</evidence>
<feature type="domain" description="HTH luxR-type" evidence="5">
    <location>
        <begin position="436"/>
        <end position="501"/>
    </location>
</feature>
<feature type="transmembrane region" description="Helical" evidence="4">
    <location>
        <begin position="330"/>
        <end position="348"/>
    </location>
</feature>
<feature type="transmembrane region" description="Helical" evidence="4">
    <location>
        <begin position="158"/>
        <end position="177"/>
    </location>
</feature>
<dbReference type="PANTHER" id="PTHR44688:SF16">
    <property type="entry name" value="DNA-BINDING TRANSCRIPTIONAL ACTIVATOR DEVR_DOSR"/>
    <property type="match status" value="1"/>
</dbReference>
<dbReference type="InterPro" id="IPR016032">
    <property type="entry name" value="Sig_transdc_resp-reg_C-effctor"/>
</dbReference>
<gene>
    <name evidence="6" type="ORF">GMI68_03445</name>
    <name evidence="7" type="ORF">J7S26_04665</name>
</gene>
<proteinExistence type="predicted"/>
<dbReference type="EMBL" id="WPCR01000003">
    <property type="protein sequence ID" value="NHM13837.1"/>
    <property type="molecule type" value="Genomic_DNA"/>
</dbReference>
<evidence type="ECO:0000313" key="7">
    <source>
        <dbReference type="EMBL" id="QTU83696.1"/>
    </source>
</evidence>
<keyword evidence="2" id="KW-0238">DNA-binding</keyword>
<feature type="transmembrane region" description="Helical" evidence="4">
    <location>
        <begin position="50"/>
        <end position="67"/>
    </location>
</feature>
<organism evidence="7 9">
    <name type="scientific">Xiamenia xianingshaonis</name>
    <dbReference type="NCBI Taxonomy" id="2682776"/>
    <lineage>
        <taxon>Bacteria</taxon>
        <taxon>Bacillati</taxon>
        <taxon>Actinomycetota</taxon>
        <taxon>Coriobacteriia</taxon>
        <taxon>Eggerthellales</taxon>
        <taxon>Eggerthellaceae</taxon>
        <taxon>Xiamenia</taxon>
    </lineage>
</organism>
<dbReference type="SUPFAM" id="SSF46894">
    <property type="entry name" value="C-terminal effector domain of the bipartite response regulators"/>
    <property type="match status" value="1"/>
</dbReference>
<dbReference type="CDD" id="cd06170">
    <property type="entry name" value="LuxR_C_like"/>
    <property type="match status" value="1"/>
</dbReference>
<feature type="transmembrane region" description="Helical" evidence="4">
    <location>
        <begin position="135"/>
        <end position="152"/>
    </location>
</feature>
<feature type="transmembrane region" description="Helical" evidence="4">
    <location>
        <begin position="265"/>
        <end position="283"/>
    </location>
</feature>
<dbReference type="EMBL" id="CP072829">
    <property type="protein sequence ID" value="QTU83696.1"/>
    <property type="molecule type" value="Genomic_DNA"/>
</dbReference>
<name>A0A9E6MP70_9ACTN</name>
<accession>A0A9E6MP70</accession>
<protein>
    <submittedName>
        <fullName evidence="7">Helix-turn-helix transcriptional regulator</fullName>
    </submittedName>
    <submittedName>
        <fullName evidence="6">LuxR family transcriptional regulator</fullName>
    </submittedName>
</protein>
<dbReference type="PROSITE" id="PS50043">
    <property type="entry name" value="HTH_LUXR_2"/>
    <property type="match status" value="1"/>
</dbReference>
<feature type="transmembrane region" description="Helical" evidence="4">
    <location>
        <begin position="79"/>
        <end position="97"/>
    </location>
</feature>
<keyword evidence="3" id="KW-0804">Transcription</keyword>
<dbReference type="GO" id="GO:0003677">
    <property type="term" value="F:DNA binding"/>
    <property type="evidence" value="ECO:0007669"/>
    <property type="project" value="UniProtKB-KW"/>
</dbReference>
<keyword evidence="1" id="KW-0805">Transcription regulation</keyword>
<keyword evidence="4" id="KW-0472">Membrane</keyword>
<evidence type="ECO:0000313" key="6">
    <source>
        <dbReference type="EMBL" id="NHM13837.1"/>
    </source>
</evidence>
<dbReference type="AlphaFoldDB" id="A0A9E6MP70"/>
<dbReference type="KEGG" id="ebz:J7S26_04665"/>
<evidence type="ECO:0000256" key="3">
    <source>
        <dbReference type="ARBA" id="ARBA00023163"/>
    </source>
</evidence>